<keyword evidence="2" id="KW-1185">Reference proteome</keyword>
<dbReference type="EMBL" id="JANJQO010000494">
    <property type="protein sequence ID" value="KAJ2977215.1"/>
    <property type="molecule type" value="Genomic_DNA"/>
</dbReference>
<accession>A0ACC1NE22</accession>
<evidence type="ECO:0000313" key="1">
    <source>
        <dbReference type="EMBL" id="KAJ2977215.1"/>
    </source>
</evidence>
<organism evidence="1 2">
    <name type="scientific">Zarea fungicola</name>
    <dbReference type="NCBI Taxonomy" id="93591"/>
    <lineage>
        <taxon>Eukaryota</taxon>
        <taxon>Fungi</taxon>
        <taxon>Dikarya</taxon>
        <taxon>Ascomycota</taxon>
        <taxon>Pezizomycotina</taxon>
        <taxon>Sordariomycetes</taxon>
        <taxon>Hypocreomycetidae</taxon>
        <taxon>Hypocreales</taxon>
        <taxon>Cordycipitaceae</taxon>
        <taxon>Zarea</taxon>
    </lineage>
</organism>
<reference evidence="1" key="1">
    <citation type="submission" date="2022-08" db="EMBL/GenBank/DDBJ databases">
        <title>Genome Sequence of Lecanicillium fungicola.</title>
        <authorList>
            <person name="Buettner E."/>
        </authorList>
    </citation>
    <scope>NUCLEOTIDE SEQUENCE</scope>
    <source>
        <strain evidence="1">Babe33</strain>
    </source>
</reference>
<name>A0ACC1NE22_9HYPO</name>
<sequence>MSMDAWLCSAGAVGLGDLEIADFPETGRGVRAKRQFKQGERILTIPASCLWTFEHAYADPLLGPVLRSVQPSLSVEDTLALYILFVRSRPQDTKYQGFQNHVAAMPSSYSMSIFFTDDELEICAGSSLHTLTTQLRGRVGDDYKQLLLRVLTRHRQLFPLDKFTIQDYKWALCTIWSRGMDFTITQGNSVRLIAPFADMFNHSPNVKQCHAYDPSTGDLTVLAGKDYEVGDQVFIYYGPVPNSRLLRLYGFVMPENANNSYDLVVQTSPLAPLYELKERLWKLAGLELTSTIPLTLADPLPNDLLRYLRIQRLDESDLGPMTLQIASGKSEKVSNANETQVLQFLIGSFHALLATFKTPLETLEAQLSDGGMYPPGSNSWAAAQVSVGEQQVLRLAKTKAESLLAAITDGSGSALLSDHHHGDASKTWNSAILSKCKWFTEYCAWKPAWQLGFDLDPSRRRYDAVYRNMEAKGHLTGAMKQRIDENFEHDMYNYREQYFIDGGIETGT</sequence>
<dbReference type="Proteomes" id="UP001143910">
    <property type="component" value="Unassembled WGS sequence"/>
</dbReference>
<protein>
    <submittedName>
        <fullName evidence="1">Uncharacterized protein</fullName>
    </submittedName>
</protein>
<comment type="caution">
    <text evidence="1">The sequence shown here is derived from an EMBL/GenBank/DDBJ whole genome shotgun (WGS) entry which is preliminary data.</text>
</comment>
<evidence type="ECO:0000313" key="2">
    <source>
        <dbReference type="Proteomes" id="UP001143910"/>
    </source>
</evidence>
<proteinExistence type="predicted"/>
<gene>
    <name evidence="1" type="ORF">NQ176_g4497</name>
</gene>